<sequence>MKKYFSSYWIRSAFYAVLQRFSLTFFGFVNFLILIRWLSQPQMAVWALFLTITTVFEITKSGLLKNAHVKYVSASDDVNQRTAIASSSFIINASISVAFIVFLLLCSGWLGTVLHAGADLGIALRWFIPGLVFMVMFSHFEAVQQSHLDFKGVFAGYMVRQVSFFAAISLHYLLHLPVSFFWLSLYMSGSIFIGAIVLFIYSRKYLTLQFSPTRQSVKVIFSYGGYIFGSGVMSNIFANLDQIMTAGFISNPASVACYSAASRINGLVDIPSYAAADILFPKSARAAAEDDSGKVKYLYERMVGTLLTFTLPLALFIIAFAKPVIVLIAGERYIPAALILQLYMMMGLLRPVQNQAANLLNSIGKAALCFWINTISLACNLCINYFCLRTFGFYGAVIGTLITTTLGTIAWYLVMRKQIGLEMPSIIRHMMDLYKRLYSLGMNTVFKQKNVIMRN</sequence>
<dbReference type="PANTHER" id="PTHR30250:SF11">
    <property type="entry name" value="O-ANTIGEN TRANSPORTER-RELATED"/>
    <property type="match status" value="1"/>
</dbReference>
<comment type="subcellular location">
    <subcellularLocation>
        <location evidence="1">Cell membrane</location>
        <topology evidence="1">Multi-pass membrane protein</topology>
    </subcellularLocation>
</comment>
<feature type="transmembrane region" description="Helical" evidence="6">
    <location>
        <begin position="364"/>
        <end position="386"/>
    </location>
</feature>
<organism evidence="7 8">
    <name type="scientific">Deminuibacter soli</name>
    <dbReference type="NCBI Taxonomy" id="2291815"/>
    <lineage>
        <taxon>Bacteria</taxon>
        <taxon>Pseudomonadati</taxon>
        <taxon>Bacteroidota</taxon>
        <taxon>Chitinophagia</taxon>
        <taxon>Chitinophagales</taxon>
        <taxon>Chitinophagaceae</taxon>
        <taxon>Deminuibacter</taxon>
    </lineage>
</organism>
<dbReference type="Proteomes" id="UP000261284">
    <property type="component" value="Unassembled WGS sequence"/>
</dbReference>
<dbReference type="GO" id="GO:0005886">
    <property type="term" value="C:plasma membrane"/>
    <property type="evidence" value="ECO:0007669"/>
    <property type="project" value="UniProtKB-SubCell"/>
</dbReference>
<dbReference type="AlphaFoldDB" id="A0A3E1NQH4"/>
<accession>A0A3E1NQH4</accession>
<dbReference type="EMBL" id="QTJU01000001">
    <property type="protein sequence ID" value="RFM30176.1"/>
    <property type="molecule type" value="Genomic_DNA"/>
</dbReference>
<name>A0A3E1NQH4_9BACT</name>
<feature type="transmembrane region" description="Helical" evidence="6">
    <location>
        <begin position="122"/>
        <end position="140"/>
    </location>
</feature>
<proteinExistence type="predicted"/>
<evidence type="ECO:0000256" key="4">
    <source>
        <dbReference type="ARBA" id="ARBA00022989"/>
    </source>
</evidence>
<dbReference type="OrthoDB" id="650636at2"/>
<feature type="transmembrane region" description="Helical" evidence="6">
    <location>
        <begin position="180"/>
        <end position="201"/>
    </location>
</feature>
<comment type="caution">
    <text evidence="7">The sequence shown here is derived from an EMBL/GenBank/DDBJ whole genome shotgun (WGS) entry which is preliminary data.</text>
</comment>
<feature type="transmembrane region" description="Helical" evidence="6">
    <location>
        <begin position="89"/>
        <end position="110"/>
    </location>
</feature>
<evidence type="ECO:0000256" key="3">
    <source>
        <dbReference type="ARBA" id="ARBA00022692"/>
    </source>
</evidence>
<keyword evidence="5 6" id="KW-0472">Membrane</keyword>
<keyword evidence="4 6" id="KW-1133">Transmembrane helix</keyword>
<feature type="transmembrane region" description="Helical" evidence="6">
    <location>
        <begin position="392"/>
        <end position="414"/>
    </location>
</feature>
<gene>
    <name evidence="7" type="ORF">DXN05_04175</name>
</gene>
<feature type="transmembrane region" description="Helical" evidence="6">
    <location>
        <begin position="21"/>
        <end position="38"/>
    </location>
</feature>
<feature type="transmembrane region" description="Helical" evidence="6">
    <location>
        <begin position="302"/>
        <end position="321"/>
    </location>
</feature>
<evidence type="ECO:0000313" key="8">
    <source>
        <dbReference type="Proteomes" id="UP000261284"/>
    </source>
</evidence>
<evidence type="ECO:0000256" key="1">
    <source>
        <dbReference type="ARBA" id="ARBA00004651"/>
    </source>
</evidence>
<dbReference type="PANTHER" id="PTHR30250">
    <property type="entry name" value="PST FAMILY PREDICTED COLANIC ACID TRANSPORTER"/>
    <property type="match status" value="1"/>
</dbReference>
<dbReference type="Pfam" id="PF13440">
    <property type="entry name" value="Polysacc_synt_3"/>
    <property type="match status" value="1"/>
</dbReference>
<evidence type="ECO:0000256" key="6">
    <source>
        <dbReference type="SAM" id="Phobius"/>
    </source>
</evidence>
<keyword evidence="2" id="KW-1003">Cell membrane</keyword>
<feature type="transmembrane region" description="Helical" evidence="6">
    <location>
        <begin position="44"/>
        <end position="63"/>
    </location>
</feature>
<dbReference type="InterPro" id="IPR050833">
    <property type="entry name" value="Poly_Biosynth_Transport"/>
</dbReference>
<evidence type="ECO:0000256" key="2">
    <source>
        <dbReference type="ARBA" id="ARBA00022475"/>
    </source>
</evidence>
<protein>
    <submittedName>
        <fullName evidence="7">Uncharacterized protein</fullName>
    </submittedName>
</protein>
<feature type="transmembrane region" description="Helical" evidence="6">
    <location>
        <begin position="152"/>
        <end position="174"/>
    </location>
</feature>
<feature type="transmembrane region" description="Helical" evidence="6">
    <location>
        <begin position="333"/>
        <end position="352"/>
    </location>
</feature>
<dbReference type="RefSeq" id="WP_116845932.1">
    <property type="nucleotide sequence ID" value="NZ_QTJU01000001.1"/>
</dbReference>
<keyword evidence="3 6" id="KW-0812">Transmembrane</keyword>
<evidence type="ECO:0000313" key="7">
    <source>
        <dbReference type="EMBL" id="RFM30176.1"/>
    </source>
</evidence>
<keyword evidence="8" id="KW-1185">Reference proteome</keyword>
<reference evidence="7 8" key="1">
    <citation type="submission" date="2018-08" db="EMBL/GenBank/DDBJ databases">
        <title>Chitinophagaceae sp. K23C18032701, a novel bacterium isolated from forest soil.</title>
        <authorList>
            <person name="Wang C."/>
        </authorList>
    </citation>
    <scope>NUCLEOTIDE SEQUENCE [LARGE SCALE GENOMIC DNA]</scope>
    <source>
        <strain evidence="7 8">K23C18032701</strain>
    </source>
</reference>
<evidence type="ECO:0000256" key="5">
    <source>
        <dbReference type="ARBA" id="ARBA00023136"/>
    </source>
</evidence>